<comment type="catalytic activity">
    <reaction evidence="10 12">
        <text>ATP + H2O = ADP + phosphate + H(+)</text>
        <dbReference type="Rhea" id="RHEA:13065"/>
        <dbReference type="ChEBI" id="CHEBI:15377"/>
        <dbReference type="ChEBI" id="CHEBI:15378"/>
        <dbReference type="ChEBI" id="CHEBI:30616"/>
        <dbReference type="ChEBI" id="CHEBI:43474"/>
        <dbReference type="ChEBI" id="CHEBI:456216"/>
        <dbReference type="EC" id="5.6.2.3"/>
    </reaction>
</comment>
<dbReference type="GO" id="GO:0005829">
    <property type="term" value="C:cytosol"/>
    <property type="evidence" value="ECO:0007669"/>
    <property type="project" value="TreeGrafter"/>
</dbReference>
<dbReference type="SUPFAM" id="SSF52540">
    <property type="entry name" value="P-loop containing nucleoside triphosphate hydrolases"/>
    <property type="match status" value="1"/>
</dbReference>
<dbReference type="Pfam" id="PF00772">
    <property type="entry name" value="DnaB"/>
    <property type="match status" value="1"/>
</dbReference>
<dbReference type="PROSITE" id="PS51199">
    <property type="entry name" value="SF4_HELICASE"/>
    <property type="match status" value="1"/>
</dbReference>
<sequence length="428" mass="48714">MKLENYEAEVAVLGAVLLDGSLFQQITVQEEHFYFAKHKTIYQAMKQAVSQGEFIDIVVVTTFLGQAIEAVGGTTYLLEMAESVASTESITQHERLMLDAYRNRKTREYVLQYATAPNEQALDRLIQRLQDFQTIGVDKTEKTTYDYLLEITDDMCFSDGVSSGLLTTYGELDAMTGGFQRGDLIIIAARPSVGKTAFSLNLAAGICKNGGTAAIFSLEMGTKQLLQRVISAEGLINSQKWRRMTFSQRDYEHALRAIGEIADWDLRIYDQKRTVQEIRATIRKLVYKQPTKKHVAIIDYLQLITPAVKMNRRDLEIGEITRELKLLAMELNIPIVLLSQLSRGVDSRQDKRPMMSDLRDSGNIEQDADVIDFLYRDDYYHRDTEQAEQIEIIIGKQRNGPTGTVRMKFQREYGRFEAGKQDKVVISR</sequence>
<dbReference type="SUPFAM" id="SSF48024">
    <property type="entry name" value="N-terminal domain of DnaB helicase"/>
    <property type="match status" value="1"/>
</dbReference>
<dbReference type="Pfam" id="PF03796">
    <property type="entry name" value="DnaB_C"/>
    <property type="match status" value="1"/>
</dbReference>
<keyword evidence="8 12" id="KW-0238">DNA-binding</keyword>
<dbReference type="InterPro" id="IPR036185">
    <property type="entry name" value="DNA_heli_DnaB-like_N_sf"/>
</dbReference>
<evidence type="ECO:0000256" key="6">
    <source>
        <dbReference type="ARBA" id="ARBA00022806"/>
    </source>
</evidence>
<comment type="similarity">
    <text evidence="1 12">Belongs to the helicase family. DnaB subfamily.</text>
</comment>
<keyword evidence="3 12" id="KW-0235">DNA replication</keyword>
<evidence type="ECO:0000256" key="8">
    <source>
        <dbReference type="ARBA" id="ARBA00023125"/>
    </source>
</evidence>
<comment type="function">
    <text evidence="12">The main replicative DNA helicase, it participates in initiation and elongation during chromosome replication. Travels ahead of the DNA replisome, separating dsDNA into templates for DNA synthesis. A processive ATP-dependent 5'-3' DNA helicase it has DNA-dependent ATPase activity.</text>
</comment>
<keyword evidence="4 12" id="KW-0547">Nucleotide-binding</keyword>
<proteinExistence type="inferred from homology"/>
<dbReference type="AlphaFoldDB" id="A0A923RJK3"/>
<keyword evidence="15" id="KW-1185">Reference proteome</keyword>
<dbReference type="NCBIfam" id="TIGR00665">
    <property type="entry name" value="DnaB"/>
    <property type="match status" value="1"/>
</dbReference>
<dbReference type="GO" id="GO:0016787">
    <property type="term" value="F:hydrolase activity"/>
    <property type="evidence" value="ECO:0007669"/>
    <property type="project" value="UniProtKB-KW"/>
</dbReference>
<evidence type="ECO:0000256" key="10">
    <source>
        <dbReference type="ARBA" id="ARBA00048954"/>
    </source>
</evidence>
<evidence type="ECO:0000256" key="11">
    <source>
        <dbReference type="NCBIfam" id="TIGR00665"/>
    </source>
</evidence>
<dbReference type="GO" id="GO:0006269">
    <property type="term" value="P:DNA replication, synthesis of primer"/>
    <property type="evidence" value="ECO:0007669"/>
    <property type="project" value="UniProtKB-UniRule"/>
</dbReference>
<dbReference type="Proteomes" id="UP000637359">
    <property type="component" value="Unassembled WGS sequence"/>
</dbReference>
<accession>A0A923RJK3</accession>
<evidence type="ECO:0000256" key="5">
    <source>
        <dbReference type="ARBA" id="ARBA00022801"/>
    </source>
</evidence>
<feature type="domain" description="SF4 helicase" evidence="13">
    <location>
        <begin position="158"/>
        <end position="423"/>
    </location>
</feature>
<name>A0A923RJK3_9BACI</name>
<dbReference type="GO" id="GO:1990077">
    <property type="term" value="C:primosome complex"/>
    <property type="evidence" value="ECO:0007669"/>
    <property type="project" value="UniProtKB-UniRule"/>
</dbReference>
<keyword evidence="6 12" id="KW-0347">Helicase</keyword>
<dbReference type="InterPro" id="IPR007693">
    <property type="entry name" value="DNA_helicase_DnaB-like_N"/>
</dbReference>
<gene>
    <name evidence="14" type="primary">dnaB</name>
    <name evidence="14" type="ORF">H8S33_06340</name>
</gene>
<dbReference type="EMBL" id="JACOOL010000004">
    <property type="protein sequence ID" value="MBC5636442.1"/>
    <property type="molecule type" value="Genomic_DNA"/>
</dbReference>
<organism evidence="14 15">
    <name type="scientific">Ornithinibacillus hominis</name>
    <dbReference type="NCBI Taxonomy" id="2763055"/>
    <lineage>
        <taxon>Bacteria</taxon>
        <taxon>Bacillati</taxon>
        <taxon>Bacillota</taxon>
        <taxon>Bacilli</taxon>
        <taxon>Bacillales</taxon>
        <taxon>Bacillaceae</taxon>
        <taxon>Ornithinibacillus</taxon>
    </lineage>
</organism>
<evidence type="ECO:0000256" key="1">
    <source>
        <dbReference type="ARBA" id="ARBA00008428"/>
    </source>
</evidence>
<dbReference type="PANTHER" id="PTHR30153">
    <property type="entry name" value="REPLICATIVE DNA HELICASE DNAB"/>
    <property type="match status" value="1"/>
</dbReference>
<keyword evidence="7 12" id="KW-0067">ATP-binding</keyword>
<protein>
    <recommendedName>
        <fullName evidence="11 12">Replicative DNA helicase</fullName>
        <ecNumber evidence="11 12">5.6.2.3</ecNumber>
    </recommendedName>
</protein>
<dbReference type="EC" id="5.6.2.3" evidence="11 12"/>
<comment type="caution">
    <text evidence="14">The sequence shown here is derived from an EMBL/GenBank/DDBJ whole genome shotgun (WGS) entry which is preliminary data.</text>
</comment>
<evidence type="ECO:0000313" key="14">
    <source>
        <dbReference type="EMBL" id="MBC5636442.1"/>
    </source>
</evidence>
<evidence type="ECO:0000256" key="2">
    <source>
        <dbReference type="ARBA" id="ARBA00022515"/>
    </source>
</evidence>
<evidence type="ECO:0000259" key="13">
    <source>
        <dbReference type="PROSITE" id="PS51199"/>
    </source>
</evidence>
<dbReference type="CDD" id="cd00984">
    <property type="entry name" value="DnaB_C"/>
    <property type="match status" value="1"/>
</dbReference>
<dbReference type="InterPro" id="IPR016136">
    <property type="entry name" value="DNA_helicase_N/primase_C"/>
</dbReference>
<evidence type="ECO:0000313" key="15">
    <source>
        <dbReference type="Proteomes" id="UP000637359"/>
    </source>
</evidence>
<evidence type="ECO:0000256" key="9">
    <source>
        <dbReference type="ARBA" id="ARBA00023235"/>
    </source>
</evidence>
<dbReference type="Gene3D" id="3.40.50.300">
    <property type="entry name" value="P-loop containing nucleotide triphosphate hydrolases"/>
    <property type="match status" value="1"/>
</dbReference>
<dbReference type="InterPro" id="IPR027417">
    <property type="entry name" value="P-loop_NTPase"/>
</dbReference>
<dbReference type="RefSeq" id="WP_186869159.1">
    <property type="nucleotide sequence ID" value="NZ_JACOOL010000004.1"/>
</dbReference>
<keyword evidence="2 12" id="KW-0639">Primosome</keyword>
<evidence type="ECO:0000256" key="4">
    <source>
        <dbReference type="ARBA" id="ARBA00022741"/>
    </source>
</evidence>
<dbReference type="GO" id="GO:0003677">
    <property type="term" value="F:DNA binding"/>
    <property type="evidence" value="ECO:0007669"/>
    <property type="project" value="UniProtKB-UniRule"/>
</dbReference>
<evidence type="ECO:0000256" key="7">
    <source>
        <dbReference type="ARBA" id="ARBA00022840"/>
    </source>
</evidence>
<dbReference type="InterPro" id="IPR007694">
    <property type="entry name" value="DNA_helicase_DnaB-like_C"/>
</dbReference>
<dbReference type="GO" id="GO:0043139">
    <property type="term" value="F:5'-3' DNA helicase activity"/>
    <property type="evidence" value="ECO:0007669"/>
    <property type="project" value="UniProtKB-EC"/>
</dbReference>
<keyword evidence="5 12" id="KW-0378">Hydrolase</keyword>
<dbReference type="PANTHER" id="PTHR30153:SF2">
    <property type="entry name" value="REPLICATIVE DNA HELICASE"/>
    <property type="match status" value="1"/>
</dbReference>
<dbReference type="Gene3D" id="1.10.860.10">
    <property type="entry name" value="DNAb Helicase, Chain A"/>
    <property type="match status" value="1"/>
</dbReference>
<reference evidence="14" key="1">
    <citation type="submission" date="2020-08" db="EMBL/GenBank/DDBJ databases">
        <title>Genome public.</title>
        <authorList>
            <person name="Liu C."/>
            <person name="Sun Q."/>
        </authorList>
    </citation>
    <scope>NUCLEOTIDE SEQUENCE</scope>
    <source>
        <strain evidence="14">BX22</strain>
    </source>
</reference>
<keyword evidence="9" id="KW-0413">Isomerase</keyword>
<evidence type="ECO:0000256" key="12">
    <source>
        <dbReference type="RuleBase" id="RU362085"/>
    </source>
</evidence>
<dbReference type="InterPro" id="IPR007692">
    <property type="entry name" value="DNA_helicase_DnaB"/>
</dbReference>
<evidence type="ECO:0000256" key="3">
    <source>
        <dbReference type="ARBA" id="ARBA00022705"/>
    </source>
</evidence>
<dbReference type="GO" id="GO:0005524">
    <property type="term" value="F:ATP binding"/>
    <property type="evidence" value="ECO:0007669"/>
    <property type="project" value="UniProtKB-UniRule"/>
</dbReference>